<evidence type="ECO:0000313" key="3">
    <source>
        <dbReference type="Proteomes" id="UP000041254"/>
    </source>
</evidence>
<feature type="compositionally biased region" description="Polar residues" evidence="1">
    <location>
        <begin position="8"/>
        <end position="20"/>
    </location>
</feature>
<dbReference type="VEuPathDB" id="CryptoDB:Vbra_17144"/>
<dbReference type="InParanoid" id="A0A0G4G5R1"/>
<dbReference type="EMBL" id="CDMY01000571">
    <property type="protein sequence ID" value="CEM23814.1"/>
    <property type="molecule type" value="Genomic_DNA"/>
</dbReference>
<reference evidence="2 3" key="1">
    <citation type="submission" date="2014-11" db="EMBL/GenBank/DDBJ databases">
        <authorList>
            <person name="Zhu J."/>
            <person name="Qi W."/>
            <person name="Song R."/>
        </authorList>
    </citation>
    <scope>NUCLEOTIDE SEQUENCE [LARGE SCALE GENOMIC DNA]</scope>
</reference>
<evidence type="ECO:0000313" key="2">
    <source>
        <dbReference type="EMBL" id="CEM23814.1"/>
    </source>
</evidence>
<dbReference type="Proteomes" id="UP000041254">
    <property type="component" value="Unassembled WGS sequence"/>
</dbReference>
<feature type="region of interest" description="Disordered" evidence="1">
    <location>
        <begin position="1"/>
        <end position="21"/>
    </location>
</feature>
<accession>A0A0G4G5R1</accession>
<sequence>MHVALATTPRSPGVPSSVTSAAGLVTGGRSVASMSVGGAARAATRRPNATPTLICSASAAAGEDTSRGHAPSLCVGGAAKWDTDRSTAPRTLPRVDRRLRRMDQRAKDTRAFHMERANAELSEPVGASLLREIAANKQDDLLPPPPSASAASASPPAAPLPLSHQQPLIRIKRKHTDTTVAGREAEAEQQPEGDIKRVHRDDGSDTAAAAVGRGKEVSEGLMAALLLGYGDDDDDDEGE</sequence>
<keyword evidence="3" id="KW-1185">Reference proteome</keyword>
<dbReference type="AlphaFoldDB" id="A0A0G4G5R1"/>
<feature type="compositionally biased region" description="Basic and acidic residues" evidence="1">
    <location>
        <begin position="193"/>
        <end position="203"/>
    </location>
</feature>
<gene>
    <name evidence="2" type="ORF">Vbra_17144</name>
</gene>
<proteinExistence type="predicted"/>
<evidence type="ECO:0000256" key="1">
    <source>
        <dbReference type="SAM" id="MobiDB-lite"/>
    </source>
</evidence>
<protein>
    <submittedName>
        <fullName evidence="2">Uncharacterized protein</fullName>
    </submittedName>
</protein>
<organism evidence="2 3">
    <name type="scientific">Vitrella brassicaformis (strain CCMP3155)</name>
    <dbReference type="NCBI Taxonomy" id="1169540"/>
    <lineage>
        <taxon>Eukaryota</taxon>
        <taxon>Sar</taxon>
        <taxon>Alveolata</taxon>
        <taxon>Colpodellida</taxon>
        <taxon>Vitrellaceae</taxon>
        <taxon>Vitrella</taxon>
    </lineage>
</organism>
<feature type="compositionally biased region" description="Low complexity" evidence="1">
    <location>
        <begin position="148"/>
        <end position="163"/>
    </location>
</feature>
<name>A0A0G4G5R1_VITBC</name>
<feature type="region of interest" description="Disordered" evidence="1">
    <location>
        <begin position="138"/>
        <end position="214"/>
    </location>
</feature>